<evidence type="ECO:0000313" key="1">
    <source>
        <dbReference type="EMBL" id="KAA1085411.1"/>
    </source>
</evidence>
<name>A0A5B0N7Z2_PUCGR</name>
<reference evidence="3 4" key="1">
    <citation type="submission" date="2019-05" db="EMBL/GenBank/DDBJ databases">
        <title>Emergence of the Ug99 lineage of the wheat stem rust pathogen through somatic hybridization.</title>
        <authorList>
            <person name="Li F."/>
            <person name="Upadhyaya N.M."/>
            <person name="Sperschneider J."/>
            <person name="Matny O."/>
            <person name="Nguyen-Phuc H."/>
            <person name="Mago R."/>
            <person name="Raley C."/>
            <person name="Miller M.E."/>
            <person name="Silverstein K.A.T."/>
            <person name="Henningsen E."/>
            <person name="Hirsch C.D."/>
            <person name="Visser B."/>
            <person name="Pretorius Z.A."/>
            <person name="Steffenson B.J."/>
            <person name="Schwessinger B."/>
            <person name="Dodds P.N."/>
            <person name="Figueroa M."/>
        </authorList>
    </citation>
    <scope>NUCLEOTIDE SEQUENCE [LARGE SCALE GENOMIC DNA]</scope>
    <source>
        <strain evidence="1">21-0</strain>
        <strain evidence="2 4">Ug99</strain>
    </source>
</reference>
<dbReference type="EMBL" id="VDEP01000252">
    <property type="protein sequence ID" value="KAA1118374.1"/>
    <property type="molecule type" value="Genomic_DNA"/>
</dbReference>
<dbReference type="Proteomes" id="UP000325313">
    <property type="component" value="Unassembled WGS sequence"/>
</dbReference>
<dbReference type="AlphaFoldDB" id="A0A5B0N7Z2"/>
<evidence type="ECO:0000313" key="2">
    <source>
        <dbReference type="EMBL" id="KAA1118374.1"/>
    </source>
</evidence>
<keyword evidence="3" id="KW-1185">Reference proteome</keyword>
<dbReference type="EMBL" id="VSWC01000106">
    <property type="protein sequence ID" value="KAA1085411.1"/>
    <property type="molecule type" value="Genomic_DNA"/>
</dbReference>
<proteinExistence type="predicted"/>
<dbReference type="Proteomes" id="UP000324748">
    <property type="component" value="Unassembled WGS sequence"/>
</dbReference>
<evidence type="ECO:0000313" key="4">
    <source>
        <dbReference type="Proteomes" id="UP000325313"/>
    </source>
</evidence>
<sequence length="85" mass="9536">MIYSNVVIVTRVRFKYTTGAGQRFVDLTQERFSNVVPLRREQRSDAVRNYHERSGCRGWGSDNVLTTLGEGLVDVDGSVNISLDG</sequence>
<evidence type="ECO:0000313" key="3">
    <source>
        <dbReference type="Proteomes" id="UP000324748"/>
    </source>
</evidence>
<comment type="caution">
    <text evidence="1">The sequence shown here is derived from an EMBL/GenBank/DDBJ whole genome shotgun (WGS) entry which is preliminary data.</text>
</comment>
<organism evidence="1 3">
    <name type="scientific">Puccinia graminis f. sp. tritici</name>
    <dbReference type="NCBI Taxonomy" id="56615"/>
    <lineage>
        <taxon>Eukaryota</taxon>
        <taxon>Fungi</taxon>
        <taxon>Dikarya</taxon>
        <taxon>Basidiomycota</taxon>
        <taxon>Pucciniomycotina</taxon>
        <taxon>Pucciniomycetes</taxon>
        <taxon>Pucciniales</taxon>
        <taxon>Pucciniaceae</taxon>
        <taxon>Puccinia</taxon>
    </lineage>
</organism>
<gene>
    <name evidence="1" type="ORF">PGT21_006400</name>
    <name evidence="2" type="ORF">PGTUg99_004275</name>
</gene>
<accession>A0A5B0N7Z2</accession>
<protein>
    <submittedName>
        <fullName evidence="1">Uncharacterized protein</fullName>
    </submittedName>
</protein>